<evidence type="ECO:0000313" key="3">
    <source>
        <dbReference type="Proteomes" id="UP000516173"/>
    </source>
</evidence>
<dbReference type="AlphaFoldDB" id="A0A7G1KN44"/>
<feature type="compositionally biased region" description="Basic and acidic residues" evidence="1">
    <location>
        <begin position="78"/>
        <end position="87"/>
    </location>
</feature>
<evidence type="ECO:0000313" key="2">
    <source>
        <dbReference type="EMBL" id="BCK56685.1"/>
    </source>
</evidence>
<accession>A0A7G1KN44</accession>
<protein>
    <submittedName>
        <fullName evidence="2">Uncharacterized protein</fullName>
    </submittedName>
</protein>
<feature type="region of interest" description="Disordered" evidence="1">
    <location>
        <begin position="1"/>
        <end position="87"/>
    </location>
</feature>
<dbReference type="Proteomes" id="UP000516173">
    <property type="component" value="Chromosome"/>
</dbReference>
<proteinExistence type="predicted"/>
<evidence type="ECO:0000256" key="1">
    <source>
        <dbReference type="SAM" id="MobiDB-lite"/>
    </source>
</evidence>
<sequence>MKNIRVKEYFEPPCPWRPNKASSCGFGESSEELSRLADGSTVERNPVSEPPLPPASAELPHRSAPAVMPPRNTRGTGPRRDSDRAVV</sequence>
<feature type="compositionally biased region" description="Basic and acidic residues" evidence="1">
    <location>
        <begin position="1"/>
        <end position="10"/>
    </location>
</feature>
<organism evidence="2 3">
    <name type="scientific">Nocardia wallacei</name>
    <dbReference type="NCBI Taxonomy" id="480035"/>
    <lineage>
        <taxon>Bacteria</taxon>
        <taxon>Bacillati</taxon>
        <taxon>Actinomycetota</taxon>
        <taxon>Actinomycetes</taxon>
        <taxon>Mycobacteriales</taxon>
        <taxon>Nocardiaceae</taxon>
        <taxon>Nocardia</taxon>
    </lineage>
</organism>
<dbReference type="KEGG" id="nwl:NWFMUON74_44570"/>
<gene>
    <name evidence="2" type="ORF">NWFMUON74_44570</name>
</gene>
<reference evidence="2 3" key="1">
    <citation type="submission" date="2020-08" db="EMBL/GenBank/DDBJ databases">
        <title>Genome Sequencing of Nocardia wallacei strain FMUON74 and assembly.</title>
        <authorList>
            <person name="Toyokawa M."/>
            <person name="Uesaka K."/>
        </authorList>
    </citation>
    <scope>NUCLEOTIDE SEQUENCE [LARGE SCALE GENOMIC DNA]</scope>
    <source>
        <strain evidence="2 3">FMUON74</strain>
    </source>
</reference>
<keyword evidence="3" id="KW-1185">Reference proteome</keyword>
<name>A0A7G1KN44_9NOCA</name>
<dbReference type="EMBL" id="AP023396">
    <property type="protein sequence ID" value="BCK56685.1"/>
    <property type="molecule type" value="Genomic_DNA"/>
</dbReference>